<dbReference type="KEGG" id="vg:11547391"/>
<reference evidence="2 3" key="1">
    <citation type="journal article" date="2010" name="Virology">
        <title>A jumbo phage infecting the phytopathogen Ralstonia solanacearum defines a new lineage of the Myoviridae family.</title>
        <authorList>
            <person name="Yamada T."/>
            <person name="Satoh S."/>
            <person name="Ishikawa H."/>
            <person name="Fujiwara A."/>
            <person name="Kawasaki T."/>
            <person name="Fujie M."/>
            <person name="Ogata H."/>
        </authorList>
    </citation>
    <scope>NUCLEOTIDE SEQUENCE [LARGE SCALE GENOMIC DNA]</scope>
</reference>
<accession>C4T8X6</accession>
<protein>
    <submittedName>
        <fullName evidence="2">Uncharacterized protein</fullName>
    </submittedName>
</protein>
<feature type="region of interest" description="Disordered" evidence="1">
    <location>
        <begin position="1"/>
        <end position="95"/>
    </location>
</feature>
<keyword evidence="3" id="KW-1185">Reference proteome</keyword>
<sequence>MQRTSYPNLFSRGRLRWQSHATRARPPQARNAKVAAKKAAAAKGNKKVAPAANKKARTAKQAPAAKKAPARQQKQVKQQPEDTKKAAAPKAVGQQVVIKVTSDHFESRWQADRSSLLRR</sequence>
<evidence type="ECO:0000313" key="3">
    <source>
        <dbReference type="Proteomes" id="UP000001034"/>
    </source>
</evidence>
<name>C4T8X6_9CAUD</name>
<organism evidence="2 3">
    <name type="scientific">Ralstonia phage phiRSL1</name>
    <dbReference type="NCBI Taxonomy" id="1980924"/>
    <lineage>
        <taxon>Viruses</taxon>
        <taxon>Duplodnaviria</taxon>
        <taxon>Heunggongvirae</taxon>
        <taxon>Uroviricota</taxon>
        <taxon>Caudoviricetes</taxon>
        <taxon>Mieseafarmvirus</taxon>
        <taxon>Mieseafarmvirus RSL1</taxon>
    </lineage>
</organism>
<dbReference type="Proteomes" id="UP000001034">
    <property type="component" value="Segment"/>
</dbReference>
<evidence type="ECO:0000256" key="1">
    <source>
        <dbReference type="SAM" id="MobiDB-lite"/>
    </source>
</evidence>
<feature type="compositionally biased region" description="Low complexity" evidence="1">
    <location>
        <begin position="29"/>
        <end position="78"/>
    </location>
</feature>
<dbReference type="RefSeq" id="YP_003199416.1">
    <property type="nucleotide sequence ID" value="NC_010811.2"/>
</dbReference>
<dbReference type="EMBL" id="AB366653">
    <property type="protein sequence ID" value="BAH72950.1"/>
    <property type="molecule type" value="Genomic_DNA"/>
</dbReference>
<dbReference type="GeneID" id="11547391"/>
<evidence type="ECO:0000313" key="2">
    <source>
        <dbReference type="EMBL" id="BAH72950.1"/>
    </source>
</evidence>
<proteinExistence type="predicted"/>